<evidence type="ECO:0000256" key="1">
    <source>
        <dbReference type="SAM" id="MobiDB-lite"/>
    </source>
</evidence>
<dbReference type="KEGG" id="scm:SCHCO_02635711"/>
<sequence>MRETMRMWDDEIFPGTISSVVRRPAREGSTNNEVDQILAGIEDEEVEQSDEEDGNGRSGTQDNVEED</sequence>
<gene>
    <name evidence="2" type="ORF">SCHCODRAFT_111752</name>
</gene>
<accession>D8QD17</accession>
<protein>
    <submittedName>
        <fullName evidence="2">Uncharacterized protein</fullName>
    </submittedName>
</protein>
<keyword evidence="3" id="KW-1185">Reference proteome</keyword>
<dbReference type="AlphaFoldDB" id="D8QD17"/>
<dbReference type="VEuPathDB" id="FungiDB:SCHCODRAFT_02635711"/>
<evidence type="ECO:0000313" key="2">
    <source>
        <dbReference type="EMBL" id="EFI95028.1"/>
    </source>
</evidence>
<feature type="non-terminal residue" evidence="2">
    <location>
        <position position="67"/>
    </location>
</feature>
<proteinExistence type="predicted"/>
<feature type="region of interest" description="Disordered" evidence="1">
    <location>
        <begin position="22"/>
        <end position="67"/>
    </location>
</feature>
<evidence type="ECO:0000313" key="3">
    <source>
        <dbReference type="Proteomes" id="UP000007431"/>
    </source>
</evidence>
<reference evidence="2 3" key="1">
    <citation type="journal article" date="2010" name="Nat. Biotechnol.">
        <title>Genome sequence of the model mushroom Schizophyllum commune.</title>
        <authorList>
            <person name="Ohm R.A."/>
            <person name="de Jong J.F."/>
            <person name="Lugones L.G."/>
            <person name="Aerts A."/>
            <person name="Kothe E."/>
            <person name="Stajich J.E."/>
            <person name="de Vries R.P."/>
            <person name="Record E."/>
            <person name="Levasseur A."/>
            <person name="Baker S.E."/>
            <person name="Bartholomew K.A."/>
            <person name="Coutinho P.M."/>
            <person name="Erdmann S."/>
            <person name="Fowler T.J."/>
            <person name="Gathman A.C."/>
            <person name="Lombard V."/>
            <person name="Henrissat B."/>
            <person name="Knabe N."/>
            <person name="Kuees U."/>
            <person name="Lilly W.W."/>
            <person name="Lindquist E."/>
            <person name="Lucas S."/>
            <person name="Magnuson J.K."/>
            <person name="Piumi F."/>
            <person name="Raudaskoski M."/>
            <person name="Salamov A."/>
            <person name="Schmutz J."/>
            <person name="Schwarze F.W.M.R."/>
            <person name="vanKuyk P.A."/>
            <person name="Horton J.S."/>
            <person name="Grigoriev I.V."/>
            <person name="Woesten H.A.B."/>
        </authorList>
    </citation>
    <scope>NUCLEOTIDE SEQUENCE [LARGE SCALE GENOMIC DNA]</scope>
    <source>
        <strain evidence="3">H4-8 / FGSC 9210</strain>
    </source>
</reference>
<dbReference type="RefSeq" id="XP_003029931.1">
    <property type="nucleotide sequence ID" value="XM_003029885.1"/>
</dbReference>
<organism evidence="3">
    <name type="scientific">Schizophyllum commune (strain H4-8 / FGSC 9210)</name>
    <name type="common">Split gill fungus</name>
    <dbReference type="NCBI Taxonomy" id="578458"/>
    <lineage>
        <taxon>Eukaryota</taxon>
        <taxon>Fungi</taxon>
        <taxon>Dikarya</taxon>
        <taxon>Basidiomycota</taxon>
        <taxon>Agaricomycotina</taxon>
        <taxon>Agaricomycetes</taxon>
        <taxon>Agaricomycetidae</taxon>
        <taxon>Agaricales</taxon>
        <taxon>Schizophyllaceae</taxon>
        <taxon>Schizophyllum</taxon>
    </lineage>
</organism>
<dbReference type="InParanoid" id="D8QD17"/>
<dbReference type="Proteomes" id="UP000007431">
    <property type="component" value="Unassembled WGS sequence"/>
</dbReference>
<dbReference type="HOGENOM" id="CLU_2813870_0_0_1"/>
<name>D8QD17_SCHCM</name>
<dbReference type="EMBL" id="GL377309">
    <property type="protein sequence ID" value="EFI95028.1"/>
    <property type="molecule type" value="Genomic_DNA"/>
</dbReference>
<dbReference type="GeneID" id="9594279"/>
<feature type="compositionally biased region" description="Acidic residues" evidence="1">
    <location>
        <begin position="41"/>
        <end position="53"/>
    </location>
</feature>
<feature type="compositionally biased region" description="Polar residues" evidence="1">
    <location>
        <begin position="58"/>
        <end position="67"/>
    </location>
</feature>